<keyword evidence="1" id="KW-1133">Transmembrane helix</keyword>
<keyword evidence="1" id="KW-0472">Membrane</keyword>
<proteinExistence type="predicted"/>
<dbReference type="RefSeq" id="WP_212992200.1">
    <property type="nucleotide sequence ID" value="NZ_BAABEA010000004.1"/>
</dbReference>
<evidence type="ECO:0000313" key="2">
    <source>
        <dbReference type="EMBL" id="GIM74862.1"/>
    </source>
</evidence>
<dbReference type="EMBL" id="BOQL01000053">
    <property type="protein sequence ID" value="GIM74862.1"/>
    <property type="molecule type" value="Genomic_DNA"/>
</dbReference>
<accession>A0A919VT48</accession>
<protein>
    <submittedName>
        <fullName evidence="2">Uncharacterized protein</fullName>
    </submittedName>
</protein>
<organism evidence="2 3">
    <name type="scientific">Actinoplanes auranticolor</name>
    <dbReference type="NCBI Taxonomy" id="47988"/>
    <lineage>
        <taxon>Bacteria</taxon>
        <taxon>Bacillati</taxon>
        <taxon>Actinomycetota</taxon>
        <taxon>Actinomycetes</taxon>
        <taxon>Micromonosporales</taxon>
        <taxon>Micromonosporaceae</taxon>
        <taxon>Actinoplanes</taxon>
    </lineage>
</organism>
<name>A0A919VT48_9ACTN</name>
<feature type="transmembrane region" description="Helical" evidence="1">
    <location>
        <begin position="74"/>
        <end position="99"/>
    </location>
</feature>
<keyword evidence="1" id="KW-0812">Transmembrane</keyword>
<dbReference type="Proteomes" id="UP000681340">
    <property type="component" value="Unassembled WGS sequence"/>
</dbReference>
<keyword evidence="3" id="KW-1185">Reference proteome</keyword>
<gene>
    <name evidence="2" type="ORF">Aau02nite_63020</name>
</gene>
<sequence>MVKVASGTSGFALVLLWLITVIQLVGVAVASAGFDEIADASPFGQPGTAIVAAAIAVVASGAAVVAWQGATPAVCTVAAVATFAAVGIVALMALSFVVAGGTATGFAILLVLAAVMIAMIGWAALQSRRGSER</sequence>
<feature type="transmembrane region" description="Helical" evidence="1">
    <location>
        <begin position="105"/>
        <end position="125"/>
    </location>
</feature>
<feature type="transmembrane region" description="Helical" evidence="1">
    <location>
        <begin position="46"/>
        <end position="67"/>
    </location>
</feature>
<evidence type="ECO:0000313" key="3">
    <source>
        <dbReference type="Proteomes" id="UP000681340"/>
    </source>
</evidence>
<dbReference type="AlphaFoldDB" id="A0A919VT48"/>
<comment type="caution">
    <text evidence="2">The sequence shown here is derived from an EMBL/GenBank/DDBJ whole genome shotgun (WGS) entry which is preliminary data.</text>
</comment>
<evidence type="ECO:0000256" key="1">
    <source>
        <dbReference type="SAM" id="Phobius"/>
    </source>
</evidence>
<reference evidence="2" key="1">
    <citation type="submission" date="2021-03" db="EMBL/GenBank/DDBJ databases">
        <title>Whole genome shotgun sequence of Actinoplanes auranticolor NBRC 12245.</title>
        <authorList>
            <person name="Komaki H."/>
            <person name="Tamura T."/>
        </authorList>
    </citation>
    <scope>NUCLEOTIDE SEQUENCE</scope>
    <source>
        <strain evidence="2">NBRC 12245</strain>
    </source>
</reference>